<keyword evidence="6 7" id="KW-0472">Membrane</keyword>
<dbReference type="PANTHER" id="PTHR36838:SF3">
    <property type="entry name" value="TRANSPORTER AUXIN EFFLUX CARRIER EC FAMILY"/>
    <property type="match status" value="1"/>
</dbReference>
<evidence type="ECO:0000256" key="7">
    <source>
        <dbReference type="SAM" id="Phobius"/>
    </source>
</evidence>
<feature type="transmembrane region" description="Helical" evidence="7">
    <location>
        <begin position="165"/>
        <end position="188"/>
    </location>
</feature>
<evidence type="ECO:0000256" key="4">
    <source>
        <dbReference type="ARBA" id="ARBA00022692"/>
    </source>
</evidence>
<organism evidence="8 9">
    <name type="scientific">Spirochaeta lutea</name>
    <dbReference type="NCBI Taxonomy" id="1480694"/>
    <lineage>
        <taxon>Bacteria</taxon>
        <taxon>Pseudomonadati</taxon>
        <taxon>Spirochaetota</taxon>
        <taxon>Spirochaetia</taxon>
        <taxon>Spirochaetales</taxon>
        <taxon>Spirochaetaceae</taxon>
        <taxon>Spirochaeta</taxon>
    </lineage>
</organism>
<comment type="subcellular location">
    <subcellularLocation>
        <location evidence="1">Membrane</location>
        <topology evidence="1">Multi-pass membrane protein</topology>
    </subcellularLocation>
</comment>
<name>A0A098QZS0_9SPIO</name>
<sequence length="328" mass="35824">MNLLPAVLTILRLFGLVILGYGVFRVRVLQERLLPLLLGVMINLGFPLYSINRISAGWGQALEAGWQWMVWFFAAGAGMIALQFILGRILINRAPLLKTGQPRELLLLFALHNAGYIPLPIIGALVPGPVVVYMFYYVLAFNLLFWTVSVPLLEQSGSGRARFRLRVTPPLVGIILGIIIAAAGWYRFIPEFIEPVFSLAGSYAMDAILFVLGGTLSSIPRESLGDKPELWGLILYKQLLYPGVMLVAAWGLSRVLSEGLGLPDQVSRGIGLALIVEAAVPPATNSMIVTRRYGTQDQLHLAGAGTILTYAVSMVTLPVFIVLGLWVL</sequence>
<dbReference type="OrthoDB" id="368707at2"/>
<reference evidence="8 9" key="1">
    <citation type="submission" date="2014-05" db="EMBL/GenBank/DDBJ databases">
        <title>De novo Genome Sequence of Spirocheata sp.</title>
        <authorList>
            <person name="Shivani Y."/>
            <person name="Subhash Y."/>
            <person name="Tushar L."/>
            <person name="Sasikala C."/>
            <person name="Ramana C.V."/>
        </authorList>
    </citation>
    <scope>NUCLEOTIDE SEQUENCE [LARGE SCALE GENOMIC DNA]</scope>
    <source>
        <strain evidence="8 9">JC230</strain>
    </source>
</reference>
<evidence type="ECO:0000313" key="8">
    <source>
        <dbReference type="EMBL" id="KGE71987.1"/>
    </source>
</evidence>
<gene>
    <name evidence="8" type="ORF">DC28_09395</name>
</gene>
<feature type="transmembrane region" description="Helical" evidence="7">
    <location>
        <begin position="106"/>
        <end position="126"/>
    </location>
</feature>
<dbReference type="Pfam" id="PF03547">
    <property type="entry name" value="Mem_trans"/>
    <property type="match status" value="1"/>
</dbReference>
<keyword evidence="3" id="KW-1003">Cell membrane</keyword>
<evidence type="ECO:0000313" key="9">
    <source>
        <dbReference type="Proteomes" id="UP000029692"/>
    </source>
</evidence>
<evidence type="ECO:0000256" key="6">
    <source>
        <dbReference type="ARBA" id="ARBA00023136"/>
    </source>
</evidence>
<feature type="transmembrane region" description="Helical" evidence="7">
    <location>
        <begin position="6"/>
        <end position="24"/>
    </location>
</feature>
<dbReference type="InterPro" id="IPR004776">
    <property type="entry name" value="Mem_transp_PIN-like"/>
</dbReference>
<feature type="transmembrane region" description="Helical" evidence="7">
    <location>
        <begin position="36"/>
        <end position="56"/>
    </location>
</feature>
<feature type="transmembrane region" description="Helical" evidence="7">
    <location>
        <begin position="68"/>
        <end position="86"/>
    </location>
</feature>
<keyword evidence="2" id="KW-0813">Transport</keyword>
<dbReference type="GO" id="GO:0055085">
    <property type="term" value="P:transmembrane transport"/>
    <property type="evidence" value="ECO:0007669"/>
    <property type="project" value="InterPro"/>
</dbReference>
<dbReference type="EMBL" id="JNUP01000064">
    <property type="protein sequence ID" value="KGE71987.1"/>
    <property type="molecule type" value="Genomic_DNA"/>
</dbReference>
<keyword evidence="9" id="KW-1185">Reference proteome</keyword>
<evidence type="ECO:0000256" key="3">
    <source>
        <dbReference type="ARBA" id="ARBA00022475"/>
    </source>
</evidence>
<evidence type="ECO:0000256" key="2">
    <source>
        <dbReference type="ARBA" id="ARBA00022448"/>
    </source>
</evidence>
<accession>A0A098QZS0</accession>
<dbReference type="GO" id="GO:0016020">
    <property type="term" value="C:membrane"/>
    <property type="evidence" value="ECO:0007669"/>
    <property type="project" value="UniProtKB-SubCell"/>
</dbReference>
<feature type="transmembrane region" description="Helical" evidence="7">
    <location>
        <begin position="132"/>
        <end position="153"/>
    </location>
</feature>
<dbReference type="PANTHER" id="PTHR36838">
    <property type="entry name" value="AUXIN EFFLUX CARRIER FAMILY PROTEIN"/>
    <property type="match status" value="1"/>
</dbReference>
<evidence type="ECO:0000256" key="5">
    <source>
        <dbReference type="ARBA" id="ARBA00022989"/>
    </source>
</evidence>
<dbReference type="eggNOG" id="COG0679">
    <property type="taxonomic scope" value="Bacteria"/>
</dbReference>
<protein>
    <recommendedName>
        <fullName evidence="10">Transporter</fullName>
    </recommendedName>
</protein>
<feature type="transmembrane region" description="Helical" evidence="7">
    <location>
        <begin position="200"/>
        <end position="219"/>
    </location>
</feature>
<dbReference type="RefSeq" id="WP_037547894.1">
    <property type="nucleotide sequence ID" value="NZ_JNUP01000064.1"/>
</dbReference>
<comment type="caution">
    <text evidence="8">The sequence shown here is derived from an EMBL/GenBank/DDBJ whole genome shotgun (WGS) entry which is preliminary data.</text>
</comment>
<feature type="transmembrane region" description="Helical" evidence="7">
    <location>
        <begin position="269"/>
        <end position="289"/>
    </location>
</feature>
<keyword evidence="4 7" id="KW-0812">Transmembrane</keyword>
<keyword evidence="5 7" id="KW-1133">Transmembrane helix</keyword>
<feature type="transmembrane region" description="Helical" evidence="7">
    <location>
        <begin position="301"/>
        <end position="327"/>
    </location>
</feature>
<dbReference type="AlphaFoldDB" id="A0A098QZS0"/>
<feature type="transmembrane region" description="Helical" evidence="7">
    <location>
        <begin position="239"/>
        <end position="257"/>
    </location>
</feature>
<proteinExistence type="predicted"/>
<evidence type="ECO:0000256" key="1">
    <source>
        <dbReference type="ARBA" id="ARBA00004141"/>
    </source>
</evidence>
<evidence type="ECO:0008006" key="10">
    <source>
        <dbReference type="Google" id="ProtNLM"/>
    </source>
</evidence>
<dbReference type="Proteomes" id="UP000029692">
    <property type="component" value="Unassembled WGS sequence"/>
</dbReference>
<dbReference type="STRING" id="1480694.DC28_09395"/>